<feature type="domain" description="Peptidase M56" evidence="2">
    <location>
        <begin position="188"/>
        <end position="280"/>
    </location>
</feature>
<name>A0ABT3CVS9_9BACT</name>
<evidence type="ECO:0000256" key="1">
    <source>
        <dbReference type="SAM" id="Phobius"/>
    </source>
</evidence>
<dbReference type="InterPro" id="IPR052173">
    <property type="entry name" value="Beta-lactam_resp_regulator"/>
</dbReference>
<dbReference type="PANTHER" id="PTHR34978">
    <property type="entry name" value="POSSIBLE SENSOR-TRANSDUCER PROTEIN BLAR"/>
    <property type="match status" value="1"/>
</dbReference>
<dbReference type="RefSeq" id="WP_264138623.1">
    <property type="nucleotide sequence ID" value="NZ_JAOYOD010000001.1"/>
</dbReference>
<evidence type="ECO:0000313" key="4">
    <source>
        <dbReference type="Proteomes" id="UP001300692"/>
    </source>
</evidence>
<sequence length="310" mass="35969">MLEFSWYLLEASLVLSVLYALYALLLRGETFFGFNRFFLLAIVMISLLAPLLSWDFVPEKEVVVRRPIEQVRNMRQGYFEALGDWYFEAASSEQESERQVHTPIIQQWNWKAISIYSLFTIYLLGVMAVWSRLGWMLYGLYALRKKFPSREVNHVRVVELPDRSAPFSFLQTVFVNKEVIGTPAFYQIMAHEQVHIRQRHSIDLITVQILAAGLWFHPLVWRLLKSLKTTHEYIADKQMISSGHSLVEYQSLLLSQLISNQSYGLVHNFNLSFIKKRITMMKIKQSGWGGRAKVAVTLSLAVIVSITLMQ</sequence>
<keyword evidence="4" id="KW-1185">Reference proteome</keyword>
<reference evidence="3 4" key="1">
    <citation type="submission" date="2022-10" db="EMBL/GenBank/DDBJ databases">
        <title>Comparative genomics and taxonomic characterization of three novel marine species of genus Reichenbachiella exhibiting antioxidant and polysaccharide degradation activities.</title>
        <authorList>
            <person name="Muhammad N."/>
            <person name="Lee Y.-J."/>
            <person name="Ko J."/>
            <person name="Kim S.-G."/>
        </authorList>
    </citation>
    <scope>NUCLEOTIDE SEQUENCE [LARGE SCALE GENOMIC DNA]</scope>
    <source>
        <strain evidence="3 4">ABR2-5</strain>
    </source>
</reference>
<proteinExistence type="predicted"/>
<accession>A0ABT3CVS9</accession>
<dbReference type="InterPro" id="IPR008756">
    <property type="entry name" value="Peptidase_M56"/>
</dbReference>
<feature type="transmembrane region" description="Helical" evidence="1">
    <location>
        <begin position="37"/>
        <end position="57"/>
    </location>
</feature>
<keyword evidence="1" id="KW-0812">Transmembrane</keyword>
<protein>
    <recommendedName>
        <fullName evidence="2">Peptidase M56 domain-containing protein</fullName>
    </recommendedName>
</protein>
<gene>
    <name evidence="3" type="ORF">N7U62_14070</name>
</gene>
<keyword evidence="1" id="KW-0472">Membrane</keyword>
<dbReference type="PANTHER" id="PTHR34978:SF3">
    <property type="entry name" value="SLR0241 PROTEIN"/>
    <property type="match status" value="1"/>
</dbReference>
<evidence type="ECO:0000259" key="2">
    <source>
        <dbReference type="Pfam" id="PF05569"/>
    </source>
</evidence>
<organism evidence="3 4">
    <name type="scientific">Reichenbachiella ulvae</name>
    <dbReference type="NCBI Taxonomy" id="2980104"/>
    <lineage>
        <taxon>Bacteria</taxon>
        <taxon>Pseudomonadati</taxon>
        <taxon>Bacteroidota</taxon>
        <taxon>Cytophagia</taxon>
        <taxon>Cytophagales</taxon>
        <taxon>Reichenbachiellaceae</taxon>
        <taxon>Reichenbachiella</taxon>
    </lineage>
</organism>
<feature type="transmembrane region" description="Helical" evidence="1">
    <location>
        <begin position="115"/>
        <end position="141"/>
    </location>
</feature>
<keyword evidence="1" id="KW-1133">Transmembrane helix</keyword>
<evidence type="ECO:0000313" key="3">
    <source>
        <dbReference type="EMBL" id="MCV9387805.1"/>
    </source>
</evidence>
<dbReference type="Pfam" id="PF05569">
    <property type="entry name" value="Peptidase_M56"/>
    <property type="match status" value="1"/>
</dbReference>
<dbReference type="EMBL" id="JAOYOD010000001">
    <property type="protein sequence ID" value="MCV9387805.1"/>
    <property type="molecule type" value="Genomic_DNA"/>
</dbReference>
<comment type="caution">
    <text evidence="3">The sequence shown here is derived from an EMBL/GenBank/DDBJ whole genome shotgun (WGS) entry which is preliminary data.</text>
</comment>
<feature type="transmembrane region" description="Helical" evidence="1">
    <location>
        <begin position="6"/>
        <end position="25"/>
    </location>
</feature>
<feature type="transmembrane region" description="Helical" evidence="1">
    <location>
        <begin position="290"/>
        <end position="309"/>
    </location>
</feature>
<dbReference type="Proteomes" id="UP001300692">
    <property type="component" value="Unassembled WGS sequence"/>
</dbReference>